<evidence type="ECO:0000313" key="3">
    <source>
        <dbReference type="Proteomes" id="UP000247781"/>
    </source>
</evidence>
<accession>A0A318H6N8</accession>
<comment type="caution">
    <text evidence="2">The sequence shown here is derived from an EMBL/GenBank/DDBJ whole genome shotgun (WGS) entry which is preliminary data.</text>
</comment>
<keyword evidence="1" id="KW-1133">Transmembrane helix</keyword>
<keyword evidence="1" id="KW-0472">Membrane</keyword>
<name>A0A318H6N8_9MYCO</name>
<evidence type="ECO:0000256" key="1">
    <source>
        <dbReference type="SAM" id="Phobius"/>
    </source>
</evidence>
<reference evidence="2 3" key="2">
    <citation type="submission" date="2018-06" db="EMBL/GenBank/DDBJ databases">
        <title>Sequencing of bacterial isolates from soil warming experiment in Harvard Forest, Massachusetts, USA.</title>
        <authorList>
            <person name="Deangelis K.PhD."/>
        </authorList>
    </citation>
    <scope>NUCLEOTIDE SEQUENCE [LARGE SCALE GENOMIC DNA]</scope>
    <source>
        <strain evidence="2 3">GAS496</strain>
    </source>
</reference>
<evidence type="ECO:0000313" key="2">
    <source>
        <dbReference type="EMBL" id="PXW99899.1"/>
    </source>
</evidence>
<feature type="transmembrane region" description="Helical" evidence="1">
    <location>
        <begin position="158"/>
        <end position="181"/>
    </location>
</feature>
<dbReference type="EMBL" id="QJJU01000038">
    <property type="protein sequence ID" value="PXW99899.1"/>
    <property type="molecule type" value="Genomic_DNA"/>
</dbReference>
<dbReference type="AlphaFoldDB" id="A0A318H6N8"/>
<feature type="transmembrane region" description="Helical" evidence="1">
    <location>
        <begin position="41"/>
        <end position="62"/>
    </location>
</feature>
<proteinExistence type="predicted"/>
<feature type="transmembrane region" description="Helical" evidence="1">
    <location>
        <begin position="202"/>
        <end position="221"/>
    </location>
</feature>
<dbReference type="RefSeq" id="WP_110319928.1">
    <property type="nucleotide sequence ID" value="NZ_QJJU01000038.1"/>
</dbReference>
<organism evidence="2 3">
    <name type="scientific">Mycolicibacterium moriokaense</name>
    <dbReference type="NCBI Taxonomy" id="39691"/>
    <lineage>
        <taxon>Bacteria</taxon>
        <taxon>Bacillati</taxon>
        <taxon>Actinomycetota</taxon>
        <taxon>Actinomycetes</taxon>
        <taxon>Mycobacteriales</taxon>
        <taxon>Mycobacteriaceae</taxon>
        <taxon>Mycolicibacterium</taxon>
    </lineage>
</organism>
<keyword evidence="3" id="KW-1185">Reference proteome</keyword>
<gene>
    <name evidence="2" type="ORF">C8E89_13816</name>
</gene>
<feature type="transmembrane region" description="Helical" evidence="1">
    <location>
        <begin position="120"/>
        <end position="138"/>
    </location>
</feature>
<sequence length="224" mass="23685">MSGSWAAALGQLIPLALVVALSPLTIIPAIVLVLQSERARATGLAFMSGWLLGLAATTAVFVQLPRLLDGLNRPAPTWAAWVRIAVGVALVVFGVWRWLTRHRATKQPAWLNRLSRLTPVGAAAVGLGLILVNPKVLLMNAGAGLVIGTAGLGVPGGWLAVTFYTVIAGSTVLIPILAYAIAGERVDHRLERVKQWMERQHAGLMAGFLAVVGLLLVYTGIRAV</sequence>
<keyword evidence="1" id="KW-0812">Transmembrane</keyword>
<dbReference type="OrthoDB" id="4753036at2"/>
<feature type="transmembrane region" description="Helical" evidence="1">
    <location>
        <begin position="78"/>
        <end position="99"/>
    </location>
</feature>
<dbReference type="InterPro" id="IPR021315">
    <property type="entry name" value="Gap/Sap"/>
</dbReference>
<protein>
    <submittedName>
        <fullName evidence="2">Sap-like sulfolipid-1-addressing protein</fullName>
    </submittedName>
</protein>
<reference evidence="3" key="1">
    <citation type="submission" date="2018-05" db="EMBL/GenBank/DDBJ databases">
        <authorList>
            <person name="Deangelis K."/>
            <person name="Huntemann M."/>
            <person name="Clum A."/>
            <person name="Pillay M."/>
            <person name="Palaniappan K."/>
            <person name="Varghese N."/>
            <person name="Mikhailova N."/>
            <person name="Stamatis D."/>
            <person name="Reddy T."/>
            <person name="Daum C."/>
            <person name="Shapiro N."/>
            <person name="Ivanova N."/>
            <person name="Kyrpides N."/>
            <person name="Woyke T."/>
        </authorList>
    </citation>
    <scope>NUCLEOTIDE SEQUENCE [LARGE SCALE GENOMIC DNA]</scope>
    <source>
        <strain evidence="3">GAS496</strain>
    </source>
</reference>
<feature type="transmembrane region" description="Helical" evidence="1">
    <location>
        <begin position="12"/>
        <end position="34"/>
    </location>
</feature>
<dbReference type="Pfam" id="PF11139">
    <property type="entry name" value="SfLAP"/>
    <property type="match status" value="1"/>
</dbReference>
<dbReference type="Proteomes" id="UP000247781">
    <property type="component" value="Unassembled WGS sequence"/>
</dbReference>